<organism evidence="2 3">
    <name type="scientific">Streptomyces microflavus</name>
    <name type="common">Streptomyces lipmanii</name>
    <dbReference type="NCBI Taxonomy" id="1919"/>
    <lineage>
        <taxon>Bacteria</taxon>
        <taxon>Bacillati</taxon>
        <taxon>Actinomycetota</taxon>
        <taxon>Actinomycetes</taxon>
        <taxon>Kitasatosporales</taxon>
        <taxon>Streptomycetaceae</taxon>
        <taxon>Streptomyces</taxon>
    </lineage>
</organism>
<protein>
    <submittedName>
        <fullName evidence="2">Uncharacterized protein</fullName>
    </submittedName>
</protein>
<proteinExistence type="predicted"/>
<sequence>MSVPFSERRIIAMSIALMIGRPVVRRRKSVCHAVPPLSRTRPFDKSRPQQPSGTMPCPDPSLCAQGGPQLRCAQERFATRTAYWQERLDHDPAVQPPDAFSVRPTADRPDAPRPRDPGYLAALTAHQQTWDGRQETDPLIRAKAERQIRERIREPEHRFVEGRRAQTGRRAALDAADRSASSDAARARVRALKRLAEERAAAARADRPAEPS</sequence>
<gene>
    <name evidence="2" type="ORF">HUT09_36105</name>
</gene>
<feature type="region of interest" description="Disordered" evidence="1">
    <location>
        <begin position="89"/>
        <end position="118"/>
    </location>
</feature>
<dbReference type="RefSeq" id="WP_176145810.1">
    <property type="nucleotide sequence ID" value="NZ_CP054927.1"/>
</dbReference>
<keyword evidence="2" id="KW-0614">Plasmid</keyword>
<dbReference type="GeneID" id="87636692"/>
<reference evidence="2 3" key="1">
    <citation type="submission" date="2020-06" db="EMBL/GenBank/DDBJ databases">
        <title>Genome mining for natural products.</title>
        <authorList>
            <person name="Zhang B."/>
            <person name="Shi J."/>
            <person name="Ge H."/>
        </authorList>
    </citation>
    <scope>NUCLEOTIDE SEQUENCE [LARGE SCALE GENOMIC DNA]</scope>
    <source>
        <strain evidence="2 3">NA06532</strain>
        <plasmid evidence="2 3">unnamed1</plasmid>
    </source>
</reference>
<dbReference type="AlphaFoldDB" id="A0A7H8N1P3"/>
<geneLocation type="plasmid" evidence="2 3">
    <name>unnamed1</name>
</geneLocation>
<evidence type="ECO:0000313" key="2">
    <source>
        <dbReference type="EMBL" id="QKW47938.1"/>
    </source>
</evidence>
<evidence type="ECO:0000256" key="1">
    <source>
        <dbReference type="SAM" id="MobiDB-lite"/>
    </source>
</evidence>
<dbReference type="EMBL" id="CP054927">
    <property type="protein sequence ID" value="QKW47938.1"/>
    <property type="molecule type" value="Genomic_DNA"/>
</dbReference>
<accession>A0A7H8N1P3</accession>
<feature type="region of interest" description="Disordered" evidence="1">
    <location>
        <begin position="161"/>
        <end position="184"/>
    </location>
</feature>
<dbReference type="Proteomes" id="UP000509345">
    <property type="component" value="Plasmid unnamed1"/>
</dbReference>
<evidence type="ECO:0000313" key="3">
    <source>
        <dbReference type="Proteomes" id="UP000509345"/>
    </source>
</evidence>
<name>A0A7H8N1P3_STRMI</name>
<feature type="compositionally biased region" description="Basic and acidic residues" evidence="1">
    <location>
        <begin position="105"/>
        <end position="116"/>
    </location>
</feature>
<feature type="region of interest" description="Disordered" evidence="1">
    <location>
        <begin position="36"/>
        <end position="57"/>
    </location>
</feature>